<gene>
    <name evidence="2" type="ORF">ACFPIB_07695</name>
</gene>
<dbReference type="Pfam" id="PF13585">
    <property type="entry name" value="CHU_C"/>
    <property type="match status" value="1"/>
</dbReference>
<evidence type="ECO:0000313" key="2">
    <source>
        <dbReference type="EMBL" id="MFC5270486.1"/>
    </source>
</evidence>
<dbReference type="InterPro" id="IPR045829">
    <property type="entry name" value="PKD_6"/>
</dbReference>
<keyword evidence="3" id="KW-1185">Reference proteome</keyword>
<protein>
    <submittedName>
        <fullName evidence="2">Gliding motility-associated C-terminal domain-containing protein</fullName>
    </submittedName>
</protein>
<evidence type="ECO:0000313" key="3">
    <source>
        <dbReference type="Proteomes" id="UP001596161"/>
    </source>
</evidence>
<dbReference type="EMBL" id="JBHSKT010000004">
    <property type="protein sequence ID" value="MFC5270486.1"/>
    <property type="molecule type" value="Genomic_DNA"/>
</dbReference>
<organism evidence="2 3">
    <name type="scientific">Adhaeribacter terreus</name>
    <dbReference type="NCBI Taxonomy" id="529703"/>
    <lineage>
        <taxon>Bacteria</taxon>
        <taxon>Pseudomonadati</taxon>
        <taxon>Bacteroidota</taxon>
        <taxon>Cytophagia</taxon>
        <taxon>Cytophagales</taxon>
        <taxon>Hymenobacteraceae</taxon>
        <taxon>Adhaeribacter</taxon>
    </lineage>
</organism>
<dbReference type="RefSeq" id="WP_378016856.1">
    <property type="nucleotide sequence ID" value="NZ_JBHSKT010000004.1"/>
</dbReference>
<dbReference type="Proteomes" id="UP001596161">
    <property type="component" value="Unassembled WGS sequence"/>
</dbReference>
<feature type="domain" description="PKD-like" evidence="1">
    <location>
        <begin position="492"/>
        <end position="564"/>
    </location>
</feature>
<name>A0ABW0EBZ0_9BACT</name>
<dbReference type="SUPFAM" id="SSF82171">
    <property type="entry name" value="DPP6 N-terminal domain-like"/>
    <property type="match status" value="1"/>
</dbReference>
<sequence length="654" mass="72258">MASYFIPFNICFPKTGKQILRIVLFLFCVPLYAQEKQGANWLFGGGQGSSGVPGVHLDFSASKLQPQPFINNHPGTVGVATISDKNGELLFFSSIGNVATRQKVNNKYQQMPNGDIFKAGISYMGTYAELIMQNPQDRQRYYIFLNTFFDELQVAEIDMRLNNSFGDVVPNSLKLLSTQVGRGMAAMLHQNNRDYWLLSMNFSGDSLLAFPVNANGIGAPIVSAINKKLWAGGRLKSSPNSEMLVVSGKQSVEIFGFNRQTGNVSALHSLIIPDSAKQQAFSFSFSPNSTKLYVGTMSKVSSNASYALLQYDLAAGNSPQIQQSVTTIYHPSFIGFGQIQIWDMQLAMDGKIYAVREDSTNTPPPYYLSQISYPDQKGIACGFKLNTIPITSIVTSLPALNQTLFRNAGILQAQASRDTICYGDSVQLSAYGAGAERFRWEPANGLTAPNDTLANPVVWPTATTTYRVIASSPFRTDTAFVKVVVRSNAELKVSGPEQVYRFAEDQEYRVSGQTTGNDLHWQVSGGEIVSGQGTNRIRVNWGETAEATVTVLETNKETCDYGATLKVEIAGSLPPVFYNIITPNADHKNDAFVIGNLKGYPENELVIYNRWGVEVFRSRDYKNDWKAENLSSGVYYYRFQSGKQTWKGWVEVAK</sequence>
<evidence type="ECO:0000259" key="1">
    <source>
        <dbReference type="Pfam" id="PF19408"/>
    </source>
</evidence>
<reference evidence="3" key="1">
    <citation type="journal article" date="2019" name="Int. J. Syst. Evol. Microbiol.">
        <title>The Global Catalogue of Microorganisms (GCM) 10K type strain sequencing project: providing services to taxonomists for standard genome sequencing and annotation.</title>
        <authorList>
            <consortium name="The Broad Institute Genomics Platform"/>
            <consortium name="The Broad Institute Genome Sequencing Center for Infectious Disease"/>
            <person name="Wu L."/>
            <person name="Ma J."/>
        </authorList>
    </citation>
    <scope>NUCLEOTIDE SEQUENCE [LARGE SCALE GENOMIC DNA]</scope>
    <source>
        <strain evidence="3">KACC 12602</strain>
    </source>
</reference>
<proteinExistence type="predicted"/>
<accession>A0ABW0EBZ0</accession>
<comment type="caution">
    <text evidence="2">The sequence shown here is derived from an EMBL/GenBank/DDBJ whole genome shotgun (WGS) entry which is preliminary data.</text>
</comment>
<dbReference type="Pfam" id="PF19408">
    <property type="entry name" value="PKD_6"/>
    <property type="match status" value="1"/>
</dbReference>